<dbReference type="Proteomes" id="UP001213000">
    <property type="component" value="Unassembled WGS sequence"/>
</dbReference>
<gene>
    <name evidence="2" type="ORF">NP233_g1906</name>
</gene>
<evidence type="ECO:0000256" key="1">
    <source>
        <dbReference type="SAM" id="MobiDB-lite"/>
    </source>
</evidence>
<protein>
    <recommendedName>
        <fullName evidence="4">F-box domain-containing protein</fullName>
    </recommendedName>
</protein>
<evidence type="ECO:0008006" key="4">
    <source>
        <dbReference type="Google" id="ProtNLM"/>
    </source>
</evidence>
<proteinExistence type="predicted"/>
<dbReference type="Gene3D" id="1.20.1280.50">
    <property type="match status" value="1"/>
</dbReference>
<feature type="compositionally biased region" description="Polar residues" evidence="1">
    <location>
        <begin position="38"/>
        <end position="51"/>
    </location>
</feature>
<dbReference type="PANTHER" id="PTHR38926">
    <property type="entry name" value="F-BOX DOMAIN CONTAINING PROTEIN, EXPRESSED"/>
    <property type="match status" value="1"/>
</dbReference>
<accession>A0AAD5YXL9</accession>
<comment type="caution">
    <text evidence="2">The sequence shown here is derived from an EMBL/GenBank/DDBJ whole genome shotgun (WGS) entry which is preliminary data.</text>
</comment>
<organism evidence="2 3">
    <name type="scientific">Leucocoprinus birnbaumii</name>
    <dbReference type="NCBI Taxonomy" id="56174"/>
    <lineage>
        <taxon>Eukaryota</taxon>
        <taxon>Fungi</taxon>
        <taxon>Dikarya</taxon>
        <taxon>Basidiomycota</taxon>
        <taxon>Agaricomycotina</taxon>
        <taxon>Agaricomycetes</taxon>
        <taxon>Agaricomycetidae</taxon>
        <taxon>Agaricales</taxon>
        <taxon>Agaricineae</taxon>
        <taxon>Agaricaceae</taxon>
        <taxon>Leucocoprinus</taxon>
    </lineage>
</organism>
<evidence type="ECO:0000313" key="3">
    <source>
        <dbReference type="Proteomes" id="UP001213000"/>
    </source>
</evidence>
<dbReference type="SUPFAM" id="SSF52047">
    <property type="entry name" value="RNI-like"/>
    <property type="match status" value="1"/>
</dbReference>
<reference evidence="2" key="1">
    <citation type="submission" date="2022-07" db="EMBL/GenBank/DDBJ databases">
        <title>Genome Sequence of Leucocoprinus birnbaumii.</title>
        <authorList>
            <person name="Buettner E."/>
        </authorList>
    </citation>
    <scope>NUCLEOTIDE SEQUENCE</scope>
    <source>
        <strain evidence="2">VT141</strain>
    </source>
</reference>
<dbReference type="PANTHER" id="PTHR38926:SF5">
    <property type="entry name" value="F-BOX AND LEUCINE-RICH REPEAT PROTEIN 6"/>
    <property type="match status" value="1"/>
</dbReference>
<feature type="region of interest" description="Disordered" evidence="1">
    <location>
        <begin position="13"/>
        <end position="53"/>
    </location>
</feature>
<dbReference type="AlphaFoldDB" id="A0AAD5YXL9"/>
<sequence>MTTYLYPHNLNNTTHFRDRGDDAMDVESSSGESIISSARSQTLSGTGSPTPGRQMPFLPSFSARSGSAPASIISNDGQPVEQITTLLTCGHCSHDVVLSGPVLTSKLLLVPSTPVPHLLYTNSSPSTASEGSEIQSYIQQTNKAIAQLNWEIGRTNAILEMLVLEREKLVDLVEEHKALLSPWRRMPTDILGHIFRKCEKGAISPSTSSDACVPEVPDPFEPTSGPLLLSQVCKQWRTQALHMPELWSNIRIRIGRGELQESRRLPLIHAWLERSANHPLTVCMVERSPRSPVYTSDSRNLAVGMLLGTARRWKRLYLALHSQTPHWGLFANLKAGHIPLLEHCTIVTPREDTNISADAAHPPDVLINLLAGAASLRELRLDFNVTILGLQFPRKSITSLDLYTITKDRSIPVSMVFETLYHCPSLRSLKVRCHVAGPFAPPSSLYHINLRSLAISIDTDSGPGAESLLAHLTPPNLTHLTLYTPETEWDQDSMMGFIARCGEVKEFRVKCKNLENRWLLEMLKCERMRGVEDLALDLGLGVTNDLLADLSIPTPSSPDSPQPAHQLQVLAPKLKSFEIGGRLFISPDDFLALISSRRYPSPPNACGVEVLEEVVVDCEALVYGFMSPFLVEQLDELRWWGLRLSVWEGGKLYTPLLSEVSLSVGVIYLLFCLWEFAVI</sequence>
<dbReference type="EMBL" id="JANIEX010000076">
    <property type="protein sequence ID" value="KAJ3574222.1"/>
    <property type="molecule type" value="Genomic_DNA"/>
</dbReference>
<evidence type="ECO:0000313" key="2">
    <source>
        <dbReference type="EMBL" id="KAJ3574222.1"/>
    </source>
</evidence>
<name>A0AAD5YXL9_9AGAR</name>
<feature type="compositionally biased region" description="Low complexity" evidence="1">
    <location>
        <begin position="27"/>
        <end position="37"/>
    </location>
</feature>
<dbReference type="Gene3D" id="3.80.10.10">
    <property type="entry name" value="Ribonuclease Inhibitor"/>
    <property type="match status" value="1"/>
</dbReference>
<keyword evidence="3" id="KW-1185">Reference proteome</keyword>
<dbReference type="InterPro" id="IPR032675">
    <property type="entry name" value="LRR_dom_sf"/>
</dbReference>